<proteinExistence type="predicted"/>
<dbReference type="RefSeq" id="WP_003839678.1">
    <property type="nucleotide sequence ID" value="NC_013714.1"/>
</dbReference>
<dbReference type="CDD" id="cd10446">
    <property type="entry name" value="GIY-YIG_unchar_1"/>
    <property type="match status" value="1"/>
</dbReference>
<evidence type="ECO:0000259" key="1">
    <source>
        <dbReference type="PROSITE" id="PS50164"/>
    </source>
</evidence>
<dbReference type="InterPro" id="IPR035901">
    <property type="entry name" value="GIY-YIG_endonuc_sf"/>
</dbReference>
<dbReference type="HOGENOM" id="CLU_061953_0_0_11"/>
<dbReference type="KEGG" id="bde:BDP_1394"/>
<dbReference type="InterPro" id="IPR000305">
    <property type="entry name" value="GIY-YIG_endonuc"/>
</dbReference>
<keyword evidence="3" id="KW-1185">Reference proteome</keyword>
<organism evidence="2 3">
    <name type="scientific">Bifidobacterium dentium (strain ATCC 27534 / DSM 20436 / JCM 1195 / Bd1)</name>
    <dbReference type="NCBI Taxonomy" id="401473"/>
    <lineage>
        <taxon>Bacteria</taxon>
        <taxon>Bacillati</taxon>
        <taxon>Actinomycetota</taxon>
        <taxon>Actinomycetes</taxon>
        <taxon>Bifidobacteriales</taxon>
        <taxon>Bifidobacteriaceae</taxon>
        <taxon>Bifidobacterium</taxon>
    </lineage>
</organism>
<dbReference type="PROSITE" id="PS50164">
    <property type="entry name" value="GIY_YIG"/>
    <property type="match status" value="1"/>
</dbReference>
<dbReference type="Proteomes" id="UP000008693">
    <property type="component" value="Chromosome"/>
</dbReference>
<evidence type="ECO:0000313" key="3">
    <source>
        <dbReference type="Proteomes" id="UP000008693"/>
    </source>
</evidence>
<dbReference type="GeneID" id="31606580"/>
<dbReference type="Gene3D" id="3.40.1440.10">
    <property type="entry name" value="GIY-YIG endonuclease"/>
    <property type="match status" value="1"/>
</dbReference>
<dbReference type="AlphaFoldDB" id="D2QB17"/>
<sequence>MNEILSLNDLLHLNDEELKHTKIRFCIVPGGSNDDPIEVFKRNPEEILGWLFHRRKQNHFNVGENAICLVRLKNDPNLWLFATMQKVVRDLDVWDSYAYEGKEFTQYKPLYGRVIIRFHKGQYQFRNADTVVDEFEVVQVLPDVFDDNPFPGYDQISLPWREVERIIVRNLMDWRNALEHQKGVYVITDRATGKLYVGSATSDKGMLLKRWSDYVQNGHGGDVELRKIVEEKGFDYVKDNFTYTLLENWNERTDDKRILKRESWWKEALDSRKHGYNNN</sequence>
<gene>
    <name evidence="2" type="ordered locus">BDP_1394</name>
</gene>
<protein>
    <submittedName>
        <fullName evidence="2">Excinuclease ABC subunit C</fullName>
    </submittedName>
</protein>
<reference evidence="2 3" key="1">
    <citation type="journal article" date="2009" name="PLoS Genet.">
        <title>The Bifidobacterium dentium Bd1 genome sequence reflects its genetic adaptation to the human oral cavity.</title>
        <authorList>
            <person name="Ventura M."/>
            <person name="Turroni F."/>
            <person name="Zomer A."/>
            <person name="Foroni E."/>
            <person name="Giubellini V."/>
            <person name="Bottacini F."/>
            <person name="Canchaya C."/>
            <person name="Claesson M.J."/>
            <person name="He F."/>
            <person name="Mantzourani M."/>
            <person name="Mulas L."/>
            <person name="Ferrarini A."/>
            <person name="Gao B."/>
            <person name="Delledonne M."/>
            <person name="Henrissat B."/>
            <person name="Coutinho P."/>
            <person name="Oggioni M."/>
            <person name="Gupta R.S."/>
            <person name="Zhang Z."/>
            <person name="Beighton D."/>
            <person name="Fitzgerald G.F."/>
            <person name="O'Toole P.W."/>
            <person name="van Sinderen D."/>
        </authorList>
    </citation>
    <scope>NUCLEOTIDE SEQUENCE [LARGE SCALE GENOMIC DNA]</scope>
    <source>
        <strain evidence="3">ATCC 27534 / DSM 20436 / JCM 1195 / Bd1</strain>
    </source>
</reference>
<dbReference type="STRING" id="401473.BDP_1394"/>
<dbReference type="eggNOG" id="ENOG502Z9J4">
    <property type="taxonomic scope" value="Bacteria"/>
</dbReference>
<name>D2QB17_BIFDB</name>
<evidence type="ECO:0000313" key="2">
    <source>
        <dbReference type="EMBL" id="ADB10003.1"/>
    </source>
</evidence>
<dbReference type="EMBL" id="CP001750">
    <property type="protein sequence ID" value="ADB10003.1"/>
    <property type="molecule type" value="Genomic_DNA"/>
</dbReference>
<accession>D2QB17</accession>
<dbReference type="SUPFAM" id="SSF82771">
    <property type="entry name" value="GIY-YIG endonuclease"/>
    <property type="match status" value="1"/>
</dbReference>
<feature type="domain" description="GIY-YIG" evidence="1">
    <location>
        <begin position="180"/>
        <end position="278"/>
    </location>
</feature>